<dbReference type="EMBL" id="CP045704">
    <property type="protein sequence ID" value="QNE84947.1"/>
    <property type="molecule type" value="Genomic_DNA"/>
</dbReference>
<name>A0ABX6RW99_9ACTN</name>
<feature type="region of interest" description="Disordered" evidence="1">
    <location>
        <begin position="126"/>
        <end position="151"/>
    </location>
</feature>
<evidence type="ECO:0000313" key="2">
    <source>
        <dbReference type="EMBL" id="QNE84947.1"/>
    </source>
</evidence>
<gene>
    <name evidence="2" type="ORF">F0345_22285</name>
</gene>
<keyword evidence="3" id="KW-1185">Reference proteome</keyword>
<dbReference type="Proteomes" id="UP000515764">
    <property type="component" value="Chromosome"/>
</dbReference>
<protein>
    <submittedName>
        <fullName evidence="2">Uncharacterized protein</fullName>
    </submittedName>
</protein>
<reference evidence="3" key="1">
    <citation type="submission" date="2019-10" db="EMBL/GenBank/DDBJ databases">
        <title>Antimicrobial potential of Antarctic Bacteria.</title>
        <authorList>
            <person name="Benaud N."/>
            <person name="Edwards R.J."/>
            <person name="Ferrari B.C."/>
        </authorList>
    </citation>
    <scope>NUCLEOTIDE SEQUENCE [LARGE SCALE GENOMIC DNA]</scope>
    <source>
        <strain evidence="3">NBH77</strain>
    </source>
</reference>
<evidence type="ECO:0000313" key="3">
    <source>
        <dbReference type="Proteomes" id="UP000515764"/>
    </source>
</evidence>
<sequence length="151" mass="15607">MAPLAAPGGAPAAALRGELFEELLRDESHPDVLEALLVALVVRHDTRPGAAAGDRAGDAARLRGAVLRVGTALVRSTDGARRLDRCLAELARTVPGFAAHALAWYDEDPAGWRALVGAGGLRTIEDVAGPGARTPPAGTPDAERVPSAWHS</sequence>
<proteinExistence type="predicted"/>
<organism evidence="2 3">
    <name type="scientific">Streptomyces rutgersensis</name>
    <dbReference type="NCBI Taxonomy" id="53451"/>
    <lineage>
        <taxon>Bacteria</taxon>
        <taxon>Bacillati</taxon>
        <taxon>Actinomycetota</taxon>
        <taxon>Actinomycetes</taxon>
        <taxon>Kitasatosporales</taxon>
        <taxon>Streptomycetaceae</taxon>
        <taxon>Streptomyces</taxon>
        <taxon>Streptomyces diastaticus group</taxon>
    </lineage>
</organism>
<evidence type="ECO:0000256" key="1">
    <source>
        <dbReference type="SAM" id="MobiDB-lite"/>
    </source>
</evidence>
<accession>A0ABX6RW99</accession>
<feature type="compositionally biased region" description="Low complexity" evidence="1">
    <location>
        <begin position="128"/>
        <end position="140"/>
    </location>
</feature>